<name>A0A2W1JB35_9CYAN</name>
<accession>A0A2W1JB35</accession>
<sequence length="57" mass="6570">MMTEKSIRDTRGNGHEASAESKQLAISLKFHYAETLRNMTLQETLQTIAEVWETCNR</sequence>
<gene>
    <name evidence="2" type="ORF">C1752_07249</name>
</gene>
<evidence type="ECO:0000313" key="3">
    <source>
        <dbReference type="Proteomes" id="UP000248857"/>
    </source>
</evidence>
<comment type="caution">
    <text evidence="2">The sequence shown here is derived from an EMBL/GenBank/DDBJ whole genome shotgun (WGS) entry which is preliminary data.</text>
</comment>
<evidence type="ECO:0000313" key="2">
    <source>
        <dbReference type="EMBL" id="PZD71309.1"/>
    </source>
</evidence>
<dbReference type="Proteomes" id="UP000248857">
    <property type="component" value="Unassembled WGS sequence"/>
</dbReference>
<proteinExistence type="predicted"/>
<dbReference type="AlphaFoldDB" id="A0A2W1JB35"/>
<protein>
    <submittedName>
        <fullName evidence="2">Uncharacterized protein</fullName>
    </submittedName>
</protein>
<feature type="compositionally biased region" description="Basic and acidic residues" evidence="1">
    <location>
        <begin position="1"/>
        <end position="19"/>
    </location>
</feature>
<organism evidence="2 3">
    <name type="scientific">Acaryochloris thomasi RCC1774</name>
    <dbReference type="NCBI Taxonomy" id="1764569"/>
    <lineage>
        <taxon>Bacteria</taxon>
        <taxon>Bacillati</taxon>
        <taxon>Cyanobacteriota</taxon>
        <taxon>Cyanophyceae</taxon>
        <taxon>Acaryochloridales</taxon>
        <taxon>Acaryochloridaceae</taxon>
        <taxon>Acaryochloris</taxon>
        <taxon>Acaryochloris thomasi</taxon>
    </lineage>
</organism>
<reference evidence="2 3" key="1">
    <citation type="journal article" date="2018" name="Sci. Rep.">
        <title>A novel species of the marine cyanobacterium Acaryochloris with a unique pigment content and lifestyle.</title>
        <authorList>
            <person name="Partensky F."/>
            <person name="Six C."/>
            <person name="Ratin M."/>
            <person name="Garczarek L."/>
            <person name="Vaulot D."/>
            <person name="Probert I."/>
            <person name="Calteau A."/>
            <person name="Gourvil P."/>
            <person name="Marie D."/>
            <person name="Grebert T."/>
            <person name="Bouchier C."/>
            <person name="Le Panse S."/>
            <person name="Gachenot M."/>
            <person name="Rodriguez F."/>
            <person name="Garrido J.L."/>
        </authorList>
    </citation>
    <scope>NUCLEOTIDE SEQUENCE [LARGE SCALE GENOMIC DNA]</scope>
    <source>
        <strain evidence="2 3">RCC1774</strain>
    </source>
</reference>
<feature type="region of interest" description="Disordered" evidence="1">
    <location>
        <begin position="1"/>
        <end position="20"/>
    </location>
</feature>
<evidence type="ECO:0000256" key="1">
    <source>
        <dbReference type="SAM" id="MobiDB-lite"/>
    </source>
</evidence>
<keyword evidence="3" id="KW-1185">Reference proteome</keyword>
<dbReference type="EMBL" id="PQWO01000019">
    <property type="protein sequence ID" value="PZD71309.1"/>
    <property type="molecule type" value="Genomic_DNA"/>
</dbReference>